<dbReference type="KEGG" id="asui:ASUIS_0931"/>
<organism evidence="2 3">
    <name type="scientific">Arcobacter suis CECT 7833</name>
    <dbReference type="NCBI Taxonomy" id="663365"/>
    <lineage>
        <taxon>Bacteria</taxon>
        <taxon>Pseudomonadati</taxon>
        <taxon>Campylobacterota</taxon>
        <taxon>Epsilonproteobacteria</taxon>
        <taxon>Campylobacterales</taxon>
        <taxon>Arcobacteraceae</taxon>
        <taxon>Arcobacter</taxon>
    </lineage>
</organism>
<dbReference type="Pfam" id="PF00994">
    <property type="entry name" value="MoCF_biosynth"/>
    <property type="match status" value="1"/>
</dbReference>
<dbReference type="SUPFAM" id="SSF53218">
    <property type="entry name" value="Molybdenum cofactor biosynthesis proteins"/>
    <property type="match status" value="1"/>
</dbReference>
<dbReference type="InterPro" id="IPR001453">
    <property type="entry name" value="MoaB/Mog_dom"/>
</dbReference>
<dbReference type="RefSeq" id="WP_407923310.1">
    <property type="nucleotide sequence ID" value="NZ_CP032100.1"/>
</dbReference>
<proteinExistence type="predicted"/>
<dbReference type="InterPro" id="IPR050101">
    <property type="entry name" value="CinA"/>
</dbReference>
<evidence type="ECO:0000313" key="2">
    <source>
        <dbReference type="EMBL" id="AXX89421.1"/>
    </source>
</evidence>
<evidence type="ECO:0000259" key="1">
    <source>
        <dbReference type="SMART" id="SM00852"/>
    </source>
</evidence>
<dbReference type="EMBL" id="CP032100">
    <property type="protein sequence ID" value="AXX89421.1"/>
    <property type="molecule type" value="Genomic_DNA"/>
</dbReference>
<dbReference type="Proteomes" id="UP000263040">
    <property type="component" value="Chromosome"/>
</dbReference>
<dbReference type="PANTHER" id="PTHR13939:SF0">
    <property type="entry name" value="NMN AMIDOHYDROLASE-LIKE PROTEIN YFAY"/>
    <property type="match status" value="1"/>
</dbReference>
<protein>
    <submittedName>
        <fullName evidence="2">Molybdopterin-binding protein, CinA family</fullName>
    </submittedName>
</protein>
<keyword evidence="3" id="KW-1185">Reference proteome</keyword>
<accession>A0AAD0SPV5</accession>
<reference evidence="2 3" key="1">
    <citation type="submission" date="2018-08" db="EMBL/GenBank/DDBJ databases">
        <title>Complete genome of the Arcobacter suis type strain LMG 26152.</title>
        <authorList>
            <person name="Miller W.G."/>
            <person name="Yee E."/>
            <person name="Bono J.L."/>
        </authorList>
    </citation>
    <scope>NUCLEOTIDE SEQUENCE [LARGE SCALE GENOMIC DNA]</scope>
    <source>
        <strain evidence="2 3">CECT 7833</strain>
    </source>
</reference>
<feature type="domain" description="MoaB/Mog" evidence="1">
    <location>
        <begin position="8"/>
        <end position="171"/>
    </location>
</feature>
<dbReference type="PANTHER" id="PTHR13939">
    <property type="entry name" value="NICOTINAMIDE-NUCLEOTIDE AMIDOHYDROLASE PNCC"/>
    <property type="match status" value="1"/>
</dbReference>
<dbReference type="AlphaFoldDB" id="A0AAD0SPV5"/>
<evidence type="ECO:0000313" key="3">
    <source>
        <dbReference type="Proteomes" id="UP000263040"/>
    </source>
</evidence>
<dbReference type="SMART" id="SM00852">
    <property type="entry name" value="MoCF_biosynth"/>
    <property type="match status" value="1"/>
</dbReference>
<gene>
    <name evidence="2" type="ORF">ASUIS_0931</name>
</gene>
<dbReference type="InterPro" id="IPR036425">
    <property type="entry name" value="MoaB/Mog-like_dom_sf"/>
</dbReference>
<sequence>MLEKPNFYSVIIGTELLNGRRKDAHFAFLNQQLLSRGWEQKASFVINDDTNLMENIFNLIKSDPNSVMFCFGGIGATPDDYTREVAGKVFTSGAMEFHEEAKTRIINQFADEAYPHRINMAYLPINAKLLTNVVNNVAGFYLEDRFFFTPGFPSMSQAMVVEALDKLYPKSNIEKYRRVMTINASENDLIDTMKKIPENIDLSSLPKILGDKRKVVISLAGYDKDEVEKYFGLFVDYCVEFGKEFVLEDVSFEKLF</sequence>
<dbReference type="Gene3D" id="3.40.980.10">
    <property type="entry name" value="MoaB/Mog-like domain"/>
    <property type="match status" value="1"/>
</dbReference>
<name>A0AAD0SPV5_9BACT</name>